<proteinExistence type="predicted"/>
<sequence length="219" mass="24284">MNHKVSAILAKRRRLAGFLLLVVLLAICFLNRWIFRELFGLDYVRWYVDAGPIIALATAAFGAAWGELDKNPSLVSANPYDFAGACLQVAGLPIDVFGAHLRSKNREVPLSALEFLAGLPLIVVFVIAAIGWLLFVVPLQYFVFLICGAPSRIAMASSIRVEARIVGRKLEMEEQPLLNLERDDWWDASMRDKPVTLTSAFSAAALFLISQVWGYWAAS</sequence>
<dbReference type="Proteomes" id="UP000741360">
    <property type="component" value="Unassembled WGS sequence"/>
</dbReference>
<reference evidence="2" key="1">
    <citation type="submission" date="2020-07" db="EMBL/GenBank/DDBJ databases">
        <title>Huge and variable diversity of episymbiotic CPR bacteria and DPANN archaea in groundwater ecosystems.</title>
        <authorList>
            <person name="He C.Y."/>
            <person name="Keren R."/>
            <person name="Whittaker M."/>
            <person name="Farag I.F."/>
            <person name="Doudna J."/>
            <person name="Cate J.H.D."/>
            <person name="Banfield J.F."/>
        </authorList>
    </citation>
    <scope>NUCLEOTIDE SEQUENCE</scope>
    <source>
        <strain evidence="2">NC_groundwater_717_Ag_S-0.2um_59_8</strain>
    </source>
</reference>
<keyword evidence="1" id="KW-0472">Membrane</keyword>
<evidence type="ECO:0000313" key="2">
    <source>
        <dbReference type="EMBL" id="MBI3014513.1"/>
    </source>
</evidence>
<organism evidence="2 3">
    <name type="scientific">Tectimicrobiota bacterium</name>
    <dbReference type="NCBI Taxonomy" id="2528274"/>
    <lineage>
        <taxon>Bacteria</taxon>
        <taxon>Pseudomonadati</taxon>
        <taxon>Nitrospinota/Tectimicrobiota group</taxon>
        <taxon>Candidatus Tectimicrobiota</taxon>
    </lineage>
</organism>
<feature type="transmembrane region" description="Helical" evidence="1">
    <location>
        <begin position="195"/>
        <end position="216"/>
    </location>
</feature>
<dbReference type="AlphaFoldDB" id="A0A932LZV4"/>
<feature type="transmembrane region" description="Helical" evidence="1">
    <location>
        <begin position="46"/>
        <end position="66"/>
    </location>
</feature>
<accession>A0A932LZV4</accession>
<feature type="transmembrane region" description="Helical" evidence="1">
    <location>
        <begin position="15"/>
        <end position="34"/>
    </location>
</feature>
<name>A0A932LZV4_UNCTE</name>
<dbReference type="EMBL" id="JACPSX010000099">
    <property type="protein sequence ID" value="MBI3014513.1"/>
    <property type="molecule type" value="Genomic_DNA"/>
</dbReference>
<gene>
    <name evidence="2" type="ORF">HYY65_05505</name>
</gene>
<keyword evidence="1" id="KW-0812">Transmembrane</keyword>
<evidence type="ECO:0000313" key="3">
    <source>
        <dbReference type="Proteomes" id="UP000741360"/>
    </source>
</evidence>
<feature type="transmembrane region" description="Helical" evidence="1">
    <location>
        <begin position="82"/>
        <end position="101"/>
    </location>
</feature>
<comment type="caution">
    <text evidence="2">The sequence shown here is derived from an EMBL/GenBank/DDBJ whole genome shotgun (WGS) entry which is preliminary data.</text>
</comment>
<protein>
    <submittedName>
        <fullName evidence="2">Uncharacterized protein</fullName>
    </submittedName>
</protein>
<evidence type="ECO:0000256" key="1">
    <source>
        <dbReference type="SAM" id="Phobius"/>
    </source>
</evidence>
<feature type="transmembrane region" description="Helical" evidence="1">
    <location>
        <begin position="113"/>
        <end position="135"/>
    </location>
</feature>
<keyword evidence="1" id="KW-1133">Transmembrane helix</keyword>